<dbReference type="InterPro" id="IPR031847">
    <property type="entry name" value="PDLI1-4/Zasp-like_mid"/>
</dbReference>
<dbReference type="PANTHER" id="PTHR24214">
    <property type="entry name" value="PDZ AND LIM DOMAIN PROTEIN ZASP"/>
    <property type="match status" value="1"/>
</dbReference>
<evidence type="ECO:0000259" key="5">
    <source>
        <dbReference type="PROSITE" id="PS50106"/>
    </source>
</evidence>
<feature type="domain" description="PDZ" evidence="5">
    <location>
        <begin position="9"/>
        <end position="91"/>
    </location>
</feature>
<organism evidence="6 7">
    <name type="scientific">Aedes albopictus</name>
    <name type="common">Asian tiger mosquito</name>
    <name type="synonym">Stegomyia albopicta</name>
    <dbReference type="NCBI Taxonomy" id="7160"/>
    <lineage>
        <taxon>Eukaryota</taxon>
        <taxon>Metazoa</taxon>
        <taxon>Ecdysozoa</taxon>
        <taxon>Arthropoda</taxon>
        <taxon>Hexapoda</taxon>
        <taxon>Insecta</taxon>
        <taxon>Pterygota</taxon>
        <taxon>Neoptera</taxon>
        <taxon>Endopterygota</taxon>
        <taxon>Diptera</taxon>
        <taxon>Nematocera</taxon>
        <taxon>Culicoidea</taxon>
        <taxon>Culicidae</taxon>
        <taxon>Culicinae</taxon>
        <taxon>Aedini</taxon>
        <taxon>Aedes</taxon>
        <taxon>Stegomyia</taxon>
    </lineage>
</organism>
<dbReference type="Proteomes" id="UP000069940">
    <property type="component" value="Unassembled WGS sequence"/>
</dbReference>
<dbReference type="SMART" id="SM00228">
    <property type="entry name" value="PDZ"/>
    <property type="match status" value="1"/>
</dbReference>
<evidence type="ECO:0000256" key="2">
    <source>
        <dbReference type="ARBA" id="ARBA00022490"/>
    </source>
</evidence>
<evidence type="ECO:0000313" key="6">
    <source>
        <dbReference type="EnsemblMetazoa" id="AALFPA23_022669.P33647"/>
    </source>
</evidence>
<dbReference type="SUPFAM" id="SSF50156">
    <property type="entry name" value="PDZ domain-like"/>
    <property type="match status" value="1"/>
</dbReference>
<protein>
    <recommendedName>
        <fullName evidence="5">PDZ domain-containing protein</fullName>
    </recommendedName>
</protein>
<accession>A0ABM1ZXY8</accession>
<evidence type="ECO:0000313" key="7">
    <source>
        <dbReference type="Proteomes" id="UP000069940"/>
    </source>
</evidence>
<dbReference type="EnsemblMetazoa" id="AALFPA23_022669.R33647">
    <property type="protein sequence ID" value="AALFPA23_022669.P33647"/>
    <property type="gene ID" value="AALFPA23_022669"/>
</dbReference>
<evidence type="ECO:0000256" key="3">
    <source>
        <dbReference type="ARBA" id="ARBA00023038"/>
    </source>
</evidence>
<evidence type="ECO:0000256" key="1">
    <source>
        <dbReference type="ARBA" id="ARBA00004496"/>
    </source>
</evidence>
<dbReference type="PANTHER" id="PTHR24214:SF55">
    <property type="entry name" value="Z BAND ALTERNATIVELY SPLICED PDZ-MOTIF PROTEIN 66, ISOFORM E"/>
    <property type="match status" value="1"/>
</dbReference>
<dbReference type="Pfam" id="PF15936">
    <property type="entry name" value="DUF4749"/>
    <property type="match status" value="1"/>
</dbReference>
<evidence type="ECO:0000256" key="4">
    <source>
        <dbReference type="SAM" id="MobiDB-lite"/>
    </source>
</evidence>
<proteinExistence type="predicted"/>
<dbReference type="InterPro" id="IPR001478">
    <property type="entry name" value="PDZ"/>
</dbReference>
<keyword evidence="3" id="KW-0440">LIM domain</keyword>
<feature type="region of interest" description="Disordered" evidence="4">
    <location>
        <begin position="98"/>
        <end position="151"/>
    </location>
</feature>
<dbReference type="InterPro" id="IPR050604">
    <property type="entry name" value="PDZ-LIM_domain"/>
</dbReference>
<keyword evidence="3" id="KW-0479">Metal-binding</keyword>
<dbReference type="SMART" id="SM00735">
    <property type="entry name" value="ZM"/>
    <property type="match status" value="1"/>
</dbReference>
<feature type="compositionally biased region" description="Low complexity" evidence="4">
    <location>
        <begin position="123"/>
        <end position="142"/>
    </location>
</feature>
<keyword evidence="2" id="KW-0963">Cytoplasm</keyword>
<dbReference type="Gene3D" id="2.30.42.10">
    <property type="match status" value="1"/>
</dbReference>
<comment type="subcellular location">
    <subcellularLocation>
        <location evidence="1">Cytoplasm</location>
    </subcellularLocation>
</comment>
<reference evidence="6" key="2">
    <citation type="submission" date="2025-05" db="UniProtKB">
        <authorList>
            <consortium name="EnsemblMetazoa"/>
        </authorList>
    </citation>
    <scope>IDENTIFICATION</scope>
    <source>
        <strain evidence="6">Foshan</strain>
    </source>
</reference>
<dbReference type="EnsemblMetazoa" id="AALFPA23_022669.R33654">
    <property type="protein sequence ID" value="AALFPA23_022669.P33654"/>
    <property type="gene ID" value="AALFPA23_022669"/>
</dbReference>
<dbReference type="RefSeq" id="XP_029735946.2">
    <property type="nucleotide sequence ID" value="XM_029880086.2"/>
</dbReference>
<dbReference type="Pfam" id="PF00595">
    <property type="entry name" value="PDZ"/>
    <property type="match status" value="1"/>
</dbReference>
<keyword evidence="3" id="KW-0862">Zinc</keyword>
<sequence>MSPKPHDFLVTLQRSSPQVAWGIRLVGGTDLNAPLIITRVQVNSPAQKELLRGDIITKIDQYDARDLTHNDAQNLFRNAGNQIKITIRRDDKVALHQSAHHEPNGYGAYSPAMSPVPPAYAAQPMSPVPQQHQQQKPYQHQNFPPPDPASLLPRVTSPLPHGPHAYAAALEHPVDTLPHTVFPQLDASGGYHLPKTPYPPMAPNNDEGSEALTNQPYRTTPLVLPGAKVPKKDVLPTESYLRHHPNPAMRAPPVHDFTDSLMRQKAAETIIHRVVGEEPPSGPKLVHKQFNSPIGLYSDSNIETTVRAAAPQPQAVPSNGFTSRHRPTKIEGYKKTVVFDPSKSETYRALQEGVGEGLQEVTTPVQPRAFHGNRMVPGKKPTAAHPAPQPEFAQHVNSMGESNEKIHQSGSFKRLMHHVMMESDY</sequence>
<dbReference type="CDD" id="cd23068">
    <property type="entry name" value="PDZ_ZASP52-like"/>
    <property type="match status" value="1"/>
</dbReference>
<dbReference type="GeneID" id="109420871"/>
<dbReference type="InterPro" id="IPR036034">
    <property type="entry name" value="PDZ_sf"/>
</dbReference>
<keyword evidence="7" id="KW-1185">Reference proteome</keyword>
<dbReference type="PROSITE" id="PS50106">
    <property type="entry name" value="PDZ"/>
    <property type="match status" value="1"/>
</dbReference>
<dbReference type="RefSeq" id="XP_029735945.2">
    <property type="nucleotide sequence ID" value="XM_029880085.2"/>
</dbReference>
<dbReference type="InterPro" id="IPR006643">
    <property type="entry name" value="Zasp-like_motif"/>
</dbReference>
<reference evidence="7" key="1">
    <citation type="journal article" date="2015" name="Proc. Natl. Acad. Sci. U.S.A.">
        <title>Genome sequence of the Asian Tiger mosquito, Aedes albopictus, reveals insights into its biology, genetics, and evolution.</title>
        <authorList>
            <person name="Chen X.G."/>
            <person name="Jiang X."/>
            <person name="Gu J."/>
            <person name="Xu M."/>
            <person name="Wu Y."/>
            <person name="Deng Y."/>
            <person name="Zhang C."/>
            <person name="Bonizzoni M."/>
            <person name="Dermauw W."/>
            <person name="Vontas J."/>
            <person name="Armbruster P."/>
            <person name="Huang X."/>
            <person name="Yang Y."/>
            <person name="Zhang H."/>
            <person name="He W."/>
            <person name="Peng H."/>
            <person name="Liu Y."/>
            <person name="Wu K."/>
            <person name="Chen J."/>
            <person name="Lirakis M."/>
            <person name="Topalis P."/>
            <person name="Van Leeuwen T."/>
            <person name="Hall A.B."/>
            <person name="Jiang X."/>
            <person name="Thorpe C."/>
            <person name="Mueller R.L."/>
            <person name="Sun C."/>
            <person name="Waterhouse R.M."/>
            <person name="Yan G."/>
            <person name="Tu Z.J."/>
            <person name="Fang X."/>
            <person name="James A.A."/>
        </authorList>
    </citation>
    <scope>NUCLEOTIDE SEQUENCE [LARGE SCALE GENOMIC DNA]</scope>
    <source>
        <strain evidence="7">Foshan</strain>
    </source>
</reference>
<name>A0ABM1ZXY8_AEDAL</name>